<feature type="compositionally biased region" description="Basic and acidic residues" evidence="1">
    <location>
        <begin position="33"/>
        <end position="43"/>
    </location>
</feature>
<feature type="compositionally biased region" description="Basic and acidic residues" evidence="1">
    <location>
        <begin position="61"/>
        <end position="78"/>
    </location>
</feature>
<reference evidence="3" key="2">
    <citation type="submission" date="2013-12" db="EMBL/GenBank/DDBJ databases">
        <authorList>
            <person name="Yu Y."/>
            <person name="Lee S."/>
            <person name="de Baynast K."/>
            <person name="Wissotski M."/>
            <person name="Liu L."/>
            <person name="Talag J."/>
            <person name="Goicoechea J."/>
            <person name="Angelova A."/>
            <person name="Jetty R."/>
            <person name="Kudrna D."/>
            <person name="Golser W."/>
            <person name="Rivera L."/>
            <person name="Zhang J."/>
            <person name="Wing R."/>
        </authorList>
    </citation>
    <scope>NUCLEOTIDE SEQUENCE</scope>
</reference>
<dbReference type="EnsemblPlants" id="LPERR11G07850.1">
    <property type="protein sequence ID" value="LPERR11G07850.1"/>
    <property type="gene ID" value="LPERR11G07850"/>
</dbReference>
<protein>
    <recommendedName>
        <fullName evidence="4">IBB domain-containing protein</fullName>
    </recommendedName>
</protein>
<reference evidence="2" key="3">
    <citation type="submission" date="2015-04" db="UniProtKB">
        <authorList>
            <consortium name="EnsemblPlants"/>
        </authorList>
    </citation>
    <scope>IDENTIFICATION</scope>
</reference>
<dbReference type="STRING" id="77586.A0A0D9XR06"/>
<evidence type="ECO:0000313" key="2">
    <source>
        <dbReference type="EnsemblPlants" id="LPERR11G07850.1"/>
    </source>
</evidence>
<sequence>MCEEEVLGDVTNLSAAEVRRKRERERYASLSADEKEARLQKNRDYRRRKREATTGTLSRGVSRETTRILSKPRTDIDNTGKSTKNNTN</sequence>
<feature type="region of interest" description="Disordered" evidence="1">
    <location>
        <begin position="33"/>
        <end position="88"/>
    </location>
</feature>
<dbReference type="Proteomes" id="UP000032180">
    <property type="component" value="Chromosome 11"/>
</dbReference>
<name>A0A0D9XR06_9ORYZ</name>
<dbReference type="Gramene" id="LPERR11G07850.1">
    <property type="protein sequence ID" value="LPERR11G07850.1"/>
    <property type="gene ID" value="LPERR11G07850"/>
</dbReference>
<evidence type="ECO:0000313" key="3">
    <source>
        <dbReference type="Proteomes" id="UP000032180"/>
    </source>
</evidence>
<keyword evidence="3" id="KW-1185">Reference proteome</keyword>
<dbReference type="AlphaFoldDB" id="A0A0D9XR06"/>
<accession>A0A0D9XR06</accession>
<dbReference type="HOGENOM" id="CLU_2472308_0_0_1"/>
<feature type="compositionally biased region" description="Polar residues" evidence="1">
    <location>
        <begin position="79"/>
        <end position="88"/>
    </location>
</feature>
<evidence type="ECO:0000256" key="1">
    <source>
        <dbReference type="SAM" id="MobiDB-lite"/>
    </source>
</evidence>
<evidence type="ECO:0008006" key="4">
    <source>
        <dbReference type="Google" id="ProtNLM"/>
    </source>
</evidence>
<organism evidence="2 3">
    <name type="scientific">Leersia perrieri</name>
    <dbReference type="NCBI Taxonomy" id="77586"/>
    <lineage>
        <taxon>Eukaryota</taxon>
        <taxon>Viridiplantae</taxon>
        <taxon>Streptophyta</taxon>
        <taxon>Embryophyta</taxon>
        <taxon>Tracheophyta</taxon>
        <taxon>Spermatophyta</taxon>
        <taxon>Magnoliopsida</taxon>
        <taxon>Liliopsida</taxon>
        <taxon>Poales</taxon>
        <taxon>Poaceae</taxon>
        <taxon>BOP clade</taxon>
        <taxon>Oryzoideae</taxon>
        <taxon>Oryzeae</taxon>
        <taxon>Oryzinae</taxon>
        <taxon>Leersia</taxon>
    </lineage>
</organism>
<proteinExistence type="predicted"/>
<reference evidence="2 3" key="1">
    <citation type="submission" date="2012-08" db="EMBL/GenBank/DDBJ databases">
        <title>Oryza genome evolution.</title>
        <authorList>
            <person name="Wing R.A."/>
        </authorList>
    </citation>
    <scope>NUCLEOTIDE SEQUENCE</scope>
</reference>